<dbReference type="PANTHER" id="PTHR48111:SF1">
    <property type="entry name" value="TWO-COMPONENT RESPONSE REGULATOR ORR33"/>
    <property type="match status" value="1"/>
</dbReference>
<dbReference type="EMBL" id="CP018906">
    <property type="protein sequence ID" value="AQW21180.1"/>
    <property type="molecule type" value="Genomic_DNA"/>
</dbReference>
<dbReference type="GO" id="GO:0000156">
    <property type="term" value="F:phosphorelay response regulator activity"/>
    <property type="evidence" value="ECO:0007669"/>
    <property type="project" value="TreeGrafter"/>
</dbReference>
<dbReference type="eggNOG" id="COG0745">
    <property type="taxonomic scope" value="Bacteria"/>
</dbReference>
<reference evidence="9 10" key="1">
    <citation type="journal article" date="2015" name="Genome Announc.">
        <title>Genome Sequence of Lactobacillus curieae CCTCC M 2011381T, a Novel Producer of Gamma-aminobutyric Acid.</title>
        <authorList>
            <person name="Wang Y."/>
            <person name="Wang Y."/>
            <person name="Lang C."/>
            <person name="Wei D."/>
            <person name="Xu P."/>
            <person name="Xie J."/>
        </authorList>
    </citation>
    <scope>NUCLEOTIDE SEQUENCE [LARGE SCALE GENOMIC DNA]</scope>
    <source>
        <strain evidence="9 10">CCTCC M 2011381</strain>
    </source>
</reference>
<protein>
    <submittedName>
        <fullName evidence="9">Transcriptional regulator</fullName>
    </submittedName>
</protein>
<dbReference type="Proteomes" id="UP000030361">
    <property type="component" value="Chromosome"/>
</dbReference>
<evidence type="ECO:0000256" key="3">
    <source>
        <dbReference type="ARBA" id="ARBA00023015"/>
    </source>
</evidence>
<dbReference type="PROSITE" id="PS51755">
    <property type="entry name" value="OMPR_PHOB"/>
    <property type="match status" value="1"/>
</dbReference>
<proteinExistence type="predicted"/>
<evidence type="ECO:0000256" key="6">
    <source>
        <dbReference type="ARBA" id="ARBA00023163"/>
    </source>
</evidence>
<feature type="DNA-binding region" description="OmpR/PhoB-type" evidence="7">
    <location>
        <begin position="133"/>
        <end position="232"/>
    </location>
</feature>
<dbReference type="Gene3D" id="1.10.10.10">
    <property type="entry name" value="Winged helix-like DNA-binding domain superfamily/Winged helix DNA-binding domain"/>
    <property type="match status" value="1"/>
</dbReference>
<dbReference type="SMART" id="SM00862">
    <property type="entry name" value="Trans_reg_C"/>
    <property type="match status" value="1"/>
</dbReference>
<evidence type="ECO:0000313" key="10">
    <source>
        <dbReference type="Proteomes" id="UP000030361"/>
    </source>
</evidence>
<dbReference type="AlphaFoldDB" id="A0A1S6QHV0"/>
<feature type="domain" description="OmpR/PhoB-type" evidence="8">
    <location>
        <begin position="133"/>
        <end position="232"/>
    </location>
</feature>
<keyword evidence="5" id="KW-0010">Activator</keyword>
<evidence type="ECO:0000256" key="4">
    <source>
        <dbReference type="ARBA" id="ARBA00023125"/>
    </source>
</evidence>
<keyword evidence="10" id="KW-1185">Reference proteome</keyword>
<dbReference type="GO" id="GO:0005829">
    <property type="term" value="C:cytosol"/>
    <property type="evidence" value="ECO:0007669"/>
    <property type="project" value="TreeGrafter"/>
</dbReference>
<dbReference type="CDD" id="cd00383">
    <property type="entry name" value="trans_reg_C"/>
    <property type="match status" value="1"/>
</dbReference>
<dbReference type="InterPro" id="IPR001867">
    <property type="entry name" value="OmpR/PhoB-type_DNA-bd"/>
</dbReference>
<keyword evidence="2" id="KW-0902">Two-component regulatory system</keyword>
<organism evidence="9 10">
    <name type="scientific">Lentilactobacillus curieae</name>
    <dbReference type="NCBI Taxonomy" id="1138822"/>
    <lineage>
        <taxon>Bacteria</taxon>
        <taxon>Bacillati</taxon>
        <taxon>Bacillota</taxon>
        <taxon>Bacilli</taxon>
        <taxon>Lactobacillales</taxon>
        <taxon>Lactobacillaceae</taxon>
        <taxon>Lentilactobacillus</taxon>
    </lineage>
</organism>
<evidence type="ECO:0000256" key="7">
    <source>
        <dbReference type="PROSITE-ProRule" id="PRU01091"/>
    </source>
</evidence>
<dbReference type="SUPFAM" id="SSF46894">
    <property type="entry name" value="C-terminal effector domain of the bipartite response regulators"/>
    <property type="match status" value="1"/>
</dbReference>
<dbReference type="GO" id="GO:0006355">
    <property type="term" value="P:regulation of DNA-templated transcription"/>
    <property type="evidence" value="ECO:0007669"/>
    <property type="project" value="InterPro"/>
</dbReference>
<accession>A0A1S6QHV0</accession>
<dbReference type="Pfam" id="PF00486">
    <property type="entry name" value="Trans_reg_C"/>
    <property type="match status" value="1"/>
</dbReference>
<dbReference type="KEGG" id="lcu:PL11_004205"/>
<keyword evidence="1" id="KW-0597">Phosphoprotein</keyword>
<dbReference type="InterPro" id="IPR036388">
    <property type="entry name" value="WH-like_DNA-bd_sf"/>
</dbReference>
<evidence type="ECO:0000256" key="2">
    <source>
        <dbReference type="ARBA" id="ARBA00023012"/>
    </source>
</evidence>
<evidence type="ECO:0000313" key="9">
    <source>
        <dbReference type="EMBL" id="AQW21180.1"/>
    </source>
</evidence>
<evidence type="ECO:0000256" key="5">
    <source>
        <dbReference type="ARBA" id="ARBA00023159"/>
    </source>
</evidence>
<dbReference type="GO" id="GO:0032993">
    <property type="term" value="C:protein-DNA complex"/>
    <property type="evidence" value="ECO:0007669"/>
    <property type="project" value="TreeGrafter"/>
</dbReference>
<dbReference type="InterPro" id="IPR039420">
    <property type="entry name" value="WalR-like"/>
</dbReference>
<evidence type="ECO:0000256" key="1">
    <source>
        <dbReference type="ARBA" id="ARBA00022553"/>
    </source>
</evidence>
<keyword evidence="6" id="KW-0804">Transcription</keyword>
<dbReference type="GO" id="GO:0000976">
    <property type="term" value="F:transcription cis-regulatory region binding"/>
    <property type="evidence" value="ECO:0007669"/>
    <property type="project" value="TreeGrafter"/>
</dbReference>
<name>A0A1S6QHV0_9LACO</name>
<sequence length="232" mass="26870">MVADVLLISSDLKLQQQIESELNSFHILMKTTNSFSFELIKTCFAIIWDLGNIPLPTDPALLSFIRNQVVGPIIILDKQNRPNSFIKQCFMDYHFDDYLYKRPISEIGYRLVQKMWAYQKNVPLANRKQNESQNIISTANLKINLDTFTVLVDNHPIKLSPIEYKLLLFFMEHQGVVLNRVQIAAEVWENTSGATLRIIDTHISNLRKKIELNPKSPRLLRTIRGFGYMFGN</sequence>
<gene>
    <name evidence="9" type="ORF">PL11_004205</name>
</gene>
<dbReference type="PANTHER" id="PTHR48111">
    <property type="entry name" value="REGULATOR OF RPOS"/>
    <property type="match status" value="1"/>
</dbReference>
<dbReference type="InterPro" id="IPR016032">
    <property type="entry name" value="Sig_transdc_resp-reg_C-effctor"/>
</dbReference>
<keyword evidence="3" id="KW-0805">Transcription regulation</keyword>
<evidence type="ECO:0000259" key="8">
    <source>
        <dbReference type="PROSITE" id="PS51755"/>
    </source>
</evidence>
<keyword evidence="4 7" id="KW-0238">DNA-binding</keyword>
<dbReference type="FunFam" id="1.10.10.10:FF:000018">
    <property type="entry name" value="DNA-binding response regulator ResD"/>
    <property type="match status" value="1"/>
</dbReference>